<dbReference type="InterPro" id="IPR005412">
    <property type="entry name" value="Fis_DNA-bd"/>
</dbReference>
<dbReference type="PANTHER" id="PTHR47918">
    <property type="entry name" value="DNA-BINDING PROTEIN FIS"/>
    <property type="match status" value="1"/>
</dbReference>
<dbReference type="Gene3D" id="1.10.10.60">
    <property type="entry name" value="Homeodomain-like"/>
    <property type="match status" value="1"/>
</dbReference>
<gene>
    <name evidence="5" type="ORF">Tel_02595</name>
</gene>
<dbReference type="AlphaFoldDB" id="A0A0S2TAE6"/>
<evidence type="ECO:0000259" key="4">
    <source>
        <dbReference type="Pfam" id="PF02954"/>
    </source>
</evidence>
<feature type="domain" description="DNA binding HTH" evidence="4">
    <location>
        <begin position="47"/>
        <end position="85"/>
    </location>
</feature>
<dbReference type="PRINTS" id="PR01590">
    <property type="entry name" value="HTHFIS"/>
</dbReference>
<dbReference type="SUPFAM" id="SSF46689">
    <property type="entry name" value="Homeodomain-like"/>
    <property type="match status" value="1"/>
</dbReference>
<protein>
    <recommendedName>
        <fullName evidence="3">Putative Fis-like DNA-binding protein</fullName>
    </recommendedName>
</protein>
<dbReference type="STRING" id="1748243.Tel_02595"/>
<keyword evidence="6" id="KW-1185">Reference proteome</keyword>
<proteinExistence type="inferred from homology"/>
<dbReference type="Pfam" id="PF02954">
    <property type="entry name" value="HTH_8"/>
    <property type="match status" value="1"/>
</dbReference>
<dbReference type="PRINTS" id="PR01591">
    <property type="entry name" value="DNABINDNGFIS"/>
</dbReference>
<sequence>MTVVNDAPKPFQERRRQPLRSAAYTAISNYFADLDGQQPGNLYDMMIAEVEQALFSSVMERTHGNQSKAAAILGINRSTLRKKLRLYGLID</sequence>
<evidence type="ECO:0000256" key="1">
    <source>
        <dbReference type="ARBA" id="ARBA00008559"/>
    </source>
</evidence>
<evidence type="ECO:0000313" key="5">
    <source>
        <dbReference type="EMBL" id="ALP52119.1"/>
    </source>
</evidence>
<organism evidence="5 6">
    <name type="scientific">Candidatus Tenderia electrophaga</name>
    <dbReference type="NCBI Taxonomy" id="1748243"/>
    <lineage>
        <taxon>Bacteria</taxon>
        <taxon>Pseudomonadati</taxon>
        <taxon>Pseudomonadota</taxon>
        <taxon>Gammaproteobacteria</taxon>
        <taxon>Candidatus Tenderiales</taxon>
        <taxon>Candidatus Tenderiaceae</taxon>
        <taxon>Candidatus Tenderia</taxon>
    </lineage>
</organism>
<evidence type="ECO:0000256" key="3">
    <source>
        <dbReference type="ARBA" id="ARBA00029540"/>
    </source>
</evidence>
<dbReference type="GO" id="GO:0006355">
    <property type="term" value="P:regulation of DNA-templated transcription"/>
    <property type="evidence" value="ECO:0007669"/>
    <property type="project" value="InterPro"/>
</dbReference>
<dbReference type="PANTHER" id="PTHR47918:SF1">
    <property type="entry name" value="DNA-BINDING PROTEIN FIS"/>
    <property type="match status" value="1"/>
</dbReference>
<dbReference type="InterPro" id="IPR050207">
    <property type="entry name" value="Trans_regulatory_Fis"/>
</dbReference>
<evidence type="ECO:0000313" key="6">
    <source>
        <dbReference type="Proteomes" id="UP000055136"/>
    </source>
</evidence>
<reference evidence="5" key="1">
    <citation type="submission" date="2015-10" db="EMBL/GenBank/DDBJ databases">
        <title>Description of Candidatus Tenderia electrophaga gen. nov, sp. nov., an Uncultivated Electroautotroph from a Biocathode Enrichment.</title>
        <authorList>
            <person name="Eddie B.J."/>
            <person name="Malanoski A.P."/>
            <person name="Wang Z."/>
            <person name="Hall R.J."/>
            <person name="Oh S.D."/>
            <person name="Heiner C."/>
            <person name="Lin B."/>
            <person name="Strycharz-Glaven S.M."/>
        </authorList>
    </citation>
    <scope>NUCLEOTIDE SEQUENCE [LARGE SCALE GENOMIC DNA]</scope>
    <source>
        <strain evidence="5">NRL1</strain>
    </source>
</reference>
<keyword evidence="2" id="KW-0238">DNA-binding</keyword>
<comment type="similarity">
    <text evidence="1">Belongs to the transcriptional regulatory Fis family.</text>
</comment>
<dbReference type="InterPro" id="IPR002197">
    <property type="entry name" value="HTH_Fis"/>
</dbReference>
<dbReference type="InterPro" id="IPR009057">
    <property type="entry name" value="Homeodomain-like_sf"/>
</dbReference>
<dbReference type="PIRSF" id="PIRSF002097">
    <property type="entry name" value="DNA-binding_Fis"/>
    <property type="match status" value="1"/>
</dbReference>
<accession>A0A0S2TAE6</accession>
<dbReference type="EMBL" id="CP013099">
    <property type="protein sequence ID" value="ALP52119.1"/>
    <property type="molecule type" value="Genomic_DNA"/>
</dbReference>
<dbReference type="KEGG" id="tee:Tel_02595"/>
<name>A0A0S2TAE6_9GAMM</name>
<dbReference type="NCBIfam" id="NF001659">
    <property type="entry name" value="PRK00430.1"/>
    <property type="match status" value="1"/>
</dbReference>
<evidence type="ECO:0000256" key="2">
    <source>
        <dbReference type="ARBA" id="ARBA00023125"/>
    </source>
</evidence>
<dbReference type="GO" id="GO:0043565">
    <property type="term" value="F:sequence-specific DNA binding"/>
    <property type="evidence" value="ECO:0007669"/>
    <property type="project" value="InterPro"/>
</dbReference>
<dbReference type="Proteomes" id="UP000055136">
    <property type="component" value="Chromosome"/>
</dbReference>